<dbReference type="GO" id="GO:0016491">
    <property type="term" value="F:oxidoreductase activity"/>
    <property type="evidence" value="ECO:0007669"/>
    <property type="project" value="UniProtKB-KW"/>
</dbReference>
<comment type="subcellular location">
    <subcellularLocation>
        <location evidence="1">Cell membrane</location>
        <topology evidence="1">Multi-pass membrane protein</topology>
    </subcellularLocation>
</comment>
<evidence type="ECO:0000256" key="1">
    <source>
        <dbReference type="ARBA" id="ARBA00004651"/>
    </source>
</evidence>
<keyword evidence="6" id="KW-0479">Metal-binding</keyword>
<sequence>MAHLNMFAFGIYPYIAIAIMVIGSWIRYDREQYSWKTSSSQLLEGKQLRKGSIAFHIGVLGIFLGHFFGLLMPKEIWYLFGITTQMKQLIAIGAGGLFGLICFYGLTVLIKRRLFNPRIRATSNPMDIAILLLLYAQLILGLLSITVSMGHLDGAEMLKLMAWAQNTVTFNSVAAAEAISGVHWIFKLHVFLGMTLFVVFPFSRLVHMLSVPVQYISRQHQIVRQRFVR</sequence>
<feature type="transmembrane region" description="Helical" evidence="13">
    <location>
        <begin position="89"/>
        <end position="110"/>
    </location>
</feature>
<gene>
    <name evidence="15" type="primary">narI</name>
    <name evidence="15" type="ORF">I4W93_009475</name>
</gene>
<keyword evidence="10" id="KW-0408">Iron</keyword>
<reference evidence="15 16" key="1">
    <citation type="submission" date="2021-08" db="EMBL/GenBank/DDBJ databases">
        <title>Rheinheimera aquimaris sp. nov., isolated from seawater of the East Sea in Korea.</title>
        <authorList>
            <person name="Kim K.H."/>
            <person name="Wenting R."/>
            <person name="Kim K.R."/>
            <person name="Jeon C.O."/>
        </authorList>
    </citation>
    <scope>NUCLEOTIDE SEQUENCE [LARGE SCALE GENOMIC DNA]</scope>
    <source>
        <strain evidence="15 16">MA-13</strain>
    </source>
</reference>
<protein>
    <submittedName>
        <fullName evidence="15">Respiratory nitrate reductase subunit gamma</fullName>
        <ecNumber evidence="15">1.7.99.4</ecNumber>
    </submittedName>
</protein>
<evidence type="ECO:0000256" key="10">
    <source>
        <dbReference type="ARBA" id="ARBA00023004"/>
    </source>
</evidence>
<feature type="domain" description="NarG-like" evidence="14">
    <location>
        <begin position="5"/>
        <end position="226"/>
    </location>
</feature>
<dbReference type="Gene3D" id="1.20.950.20">
    <property type="entry name" value="Transmembrane di-heme cytochromes, Chain C"/>
    <property type="match status" value="1"/>
</dbReference>
<keyword evidence="9 15" id="KW-0560">Oxidoreductase</keyword>
<accession>A0ABS7X909</accession>
<evidence type="ECO:0000256" key="2">
    <source>
        <dbReference type="ARBA" id="ARBA00022448"/>
    </source>
</evidence>
<evidence type="ECO:0000256" key="9">
    <source>
        <dbReference type="ARBA" id="ARBA00023002"/>
    </source>
</evidence>
<evidence type="ECO:0000256" key="5">
    <source>
        <dbReference type="ARBA" id="ARBA00022692"/>
    </source>
</evidence>
<feature type="transmembrane region" description="Helical" evidence="13">
    <location>
        <begin position="184"/>
        <end position="202"/>
    </location>
</feature>
<evidence type="ECO:0000256" key="11">
    <source>
        <dbReference type="ARBA" id="ARBA00023063"/>
    </source>
</evidence>
<evidence type="ECO:0000256" key="3">
    <source>
        <dbReference type="ARBA" id="ARBA00022475"/>
    </source>
</evidence>
<dbReference type="Pfam" id="PF02665">
    <property type="entry name" value="Nitrate_red_gam"/>
    <property type="match status" value="1"/>
</dbReference>
<evidence type="ECO:0000256" key="4">
    <source>
        <dbReference type="ARBA" id="ARBA00022617"/>
    </source>
</evidence>
<dbReference type="InterPro" id="IPR003816">
    <property type="entry name" value="Nitrate_red_gam"/>
</dbReference>
<dbReference type="PANTHER" id="PTHR30598:SF3">
    <property type="entry name" value="RESPIRATORY NITRATE REDUCTASE 1 GAMMA CHAIN"/>
    <property type="match status" value="1"/>
</dbReference>
<dbReference type="EMBL" id="JAERPS020000003">
    <property type="protein sequence ID" value="MBZ9611826.1"/>
    <property type="molecule type" value="Genomic_DNA"/>
</dbReference>
<evidence type="ECO:0000313" key="16">
    <source>
        <dbReference type="Proteomes" id="UP000663814"/>
    </source>
</evidence>
<keyword evidence="4" id="KW-0349">Heme</keyword>
<evidence type="ECO:0000256" key="13">
    <source>
        <dbReference type="SAM" id="Phobius"/>
    </source>
</evidence>
<evidence type="ECO:0000256" key="7">
    <source>
        <dbReference type="ARBA" id="ARBA00022982"/>
    </source>
</evidence>
<dbReference type="Proteomes" id="UP000663814">
    <property type="component" value="Unassembled WGS sequence"/>
</dbReference>
<dbReference type="InterPro" id="IPR036197">
    <property type="entry name" value="NarG-like_sf"/>
</dbReference>
<keyword evidence="8 13" id="KW-1133">Transmembrane helix</keyword>
<evidence type="ECO:0000259" key="14">
    <source>
        <dbReference type="Pfam" id="PF02665"/>
    </source>
</evidence>
<comment type="caution">
    <text evidence="15">The sequence shown here is derived from an EMBL/GenBank/DDBJ whole genome shotgun (WGS) entry which is preliminary data.</text>
</comment>
<name>A0ABS7X909_9GAMM</name>
<feature type="transmembrane region" description="Helical" evidence="13">
    <location>
        <begin position="48"/>
        <end position="69"/>
    </location>
</feature>
<evidence type="ECO:0000256" key="12">
    <source>
        <dbReference type="ARBA" id="ARBA00023136"/>
    </source>
</evidence>
<dbReference type="EC" id="1.7.99.4" evidence="15"/>
<feature type="transmembrane region" description="Helical" evidence="13">
    <location>
        <begin position="6"/>
        <end position="28"/>
    </location>
</feature>
<proteinExistence type="predicted"/>
<evidence type="ECO:0000313" key="15">
    <source>
        <dbReference type="EMBL" id="MBZ9611826.1"/>
    </source>
</evidence>
<dbReference type="SUPFAM" id="SSF103501">
    <property type="entry name" value="Respiratory nitrate reductase 1 gamma chain"/>
    <property type="match status" value="1"/>
</dbReference>
<dbReference type="InterPro" id="IPR051936">
    <property type="entry name" value="Heme-iron_electron_transfer"/>
</dbReference>
<dbReference type="RefSeq" id="WP_205311168.1">
    <property type="nucleotide sequence ID" value="NZ_JAERPS020000003.1"/>
</dbReference>
<keyword evidence="7" id="KW-0249">Electron transport</keyword>
<keyword evidence="2" id="KW-0813">Transport</keyword>
<dbReference type="PANTHER" id="PTHR30598">
    <property type="entry name" value="NITRATE REDUCTASE PRIVATE CHAPERONE, REDOX ENZYME MATURATION PROTEIN REMP FAMILY"/>
    <property type="match status" value="1"/>
</dbReference>
<keyword evidence="3" id="KW-1003">Cell membrane</keyword>
<keyword evidence="11" id="KW-0534">Nitrate assimilation</keyword>
<dbReference type="InterPro" id="IPR023234">
    <property type="entry name" value="NarG-like_domain"/>
</dbReference>
<evidence type="ECO:0000256" key="8">
    <source>
        <dbReference type="ARBA" id="ARBA00022989"/>
    </source>
</evidence>
<organism evidence="15 16">
    <name type="scientific">Rheinheimera maricola</name>
    <dbReference type="NCBI Taxonomy" id="2793282"/>
    <lineage>
        <taxon>Bacteria</taxon>
        <taxon>Pseudomonadati</taxon>
        <taxon>Pseudomonadota</taxon>
        <taxon>Gammaproteobacteria</taxon>
        <taxon>Chromatiales</taxon>
        <taxon>Chromatiaceae</taxon>
        <taxon>Rheinheimera</taxon>
    </lineage>
</organism>
<keyword evidence="16" id="KW-1185">Reference proteome</keyword>
<dbReference type="NCBIfam" id="TIGR00351">
    <property type="entry name" value="narI"/>
    <property type="match status" value="1"/>
</dbReference>
<evidence type="ECO:0000256" key="6">
    <source>
        <dbReference type="ARBA" id="ARBA00022723"/>
    </source>
</evidence>
<keyword evidence="12 13" id="KW-0472">Membrane</keyword>
<keyword evidence="5 13" id="KW-0812">Transmembrane</keyword>
<feature type="transmembrane region" description="Helical" evidence="13">
    <location>
        <begin position="130"/>
        <end position="152"/>
    </location>
</feature>